<dbReference type="NCBIfam" id="NF003816">
    <property type="entry name" value="PRK05406.1-5"/>
    <property type="match status" value="1"/>
</dbReference>
<dbReference type="AlphaFoldDB" id="A0A931JAT9"/>
<dbReference type="NCBIfam" id="NF003814">
    <property type="entry name" value="PRK05406.1-3"/>
    <property type="match status" value="1"/>
</dbReference>
<dbReference type="InterPro" id="IPR005501">
    <property type="entry name" value="LamB/YcsF/PxpA-like"/>
</dbReference>
<comment type="caution">
    <text evidence="1">The sequence shown here is derived from an EMBL/GenBank/DDBJ whole genome shotgun (WGS) entry which is preliminary data.</text>
</comment>
<proteinExistence type="predicted"/>
<dbReference type="PANTHER" id="PTHR30292:SF0">
    <property type="entry name" value="5-OXOPROLINASE SUBUNIT A"/>
    <property type="match status" value="1"/>
</dbReference>
<dbReference type="GO" id="GO:0005975">
    <property type="term" value="P:carbohydrate metabolic process"/>
    <property type="evidence" value="ECO:0007669"/>
    <property type="project" value="InterPro"/>
</dbReference>
<dbReference type="RefSeq" id="WP_198113540.1">
    <property type="nucleotide sequence ID" value="NZ_JAEDAK010000026.1"/>
</dbReference>
<name>A0A931JAT9_9BURK</name>
<protein>
    <submittedName>
        <fullName evidence="1">LamB/YcsF family protein</fullName>
    </submittedName>
</protein>
<gene>
    <name evidence="1" type="ORF">I7X39_22075</name>
</gene>
<keyword evidence="2" id="KW-1185">Reference proteome</keyword>
<evidence type="ECO:0000313" key="2">
    <source>
        <dbReference type="Proteomes" id="UP000613266"/>
    </source>
</evidence>
<dbReference type="SUPFAM" id="SSF88713">
    <property type="entry name" value="Glycoside hydrolase/deacetylase"/>
    <property type="match status" value="1"/>
</dbReference>
<reference evidence="1" key="1">
    <citation type="submission" date="2020-12" db="EMBL/GenBank/DDBJ databases">
        <title>The genome sequence of Inhella sp. 1Y17.</title>
        <authorList>
            <person name="Liu Y."/>
        </authorList>
    </citation>
    <scope>NUCLEOTIDE SEQUENCE</scope>
    <source>
        <strain evidence="1">1Y17</strain>
    </source>
</reference>
<sequence>MSIELNADVGEGAGADAELLALVERANIACGWHAGDGAQMRAALQACRQLGVAAGAHPSFPDRAGFGRTPMQRAPQDVEADLIAQIAGLQALAAREGVRLAHVKPHGALYNQAARDAALADAVARAVRAVDPGLALVGLAGSELLAAARRHGLQPLAEAFADRAYAPDGSLLPRGQPGAVLHDTKAVLTQVRELVLHQRVHSTAGWLPLQADTLCLHGDGPAALELARALRAQWPRRPSA</sequence>
<dbReference type="Gene3D" id="3.20.20.370">
    <property type="entry name" value="Glycoside hydrolase/deacetylase"/>
    <property type="match status" value="1"/>
</dbReference>
<dbReference type="InterPro" id="IPR011330">
    <property type="entry name" value="Glyco_hydro/deAcase_b/a-brl"/>
</dbReference>
<dbReference type="Pfam" id="PF03746">
    <property type="entry name" value="LamB_YcsF"/>
    <property type="match status" value="1"/>
</dbReference>
<evidence type="ECO:0000313" key="1">
    <source>
        <dbReference type="EMBL" id="MBH9579592.1"/>
    </source>
</evidence>
<dbReference type="PANTHER" id="PTHR30292">
    <property type="entry name" value="UNCHARACTERIZED PROTEIN YBGL-RELATED"/>
    <property type="match status" value="1"/>
</dbReference>
<dbReference type="EMBL" id="JAEDAK010000026">
    <property type="protein sequence ID" value="MBH9579592.1"/>
    <property type="molecule type" value="Genomic_DNA"/>
</dbReference>
<accession>A0A931JAT9</accession>
<dbReference type="CDD" id="cd10801">
    <property type="entry name" value="LamB_YcsF_like_1"/>
    <property type="match status" value="1"/>
</dbReference>
<organism evidence="1 2">
    <name type="scientific">Inhella proteolytica</name>
    <dbReference type="NCBI Taxonomy" id="2795029"/>
    <lineage>
        <taxon>Bacteria</taxon>
        <taxon>Pseudomonadati</taxon>
        <taxon>Pseudomonadota</taxon>
        <taxon>Betaproteobacteria</taxon>
        <taxon>Burkholderiales</taxon>
        <taxon>Sphaerotilaceae</taxon>
        <taxon>Inhella</taxon>
    </lineage>
</organism>
<dbReference type="Proteomes" id="UP000613266">
    <property type="component" value="Unassembled WGS sequence"/>
</dbReference>